<dbReference type="InterPro" id="IPR011009">
    <property type="entry name" value="Kinase-like_dom_sf"/>
</dbReference>
<dbReference type="PROSITE" id="PS50011">
    <property type="entry name" value="PROTEIN_KINASE_DOM"/>
    <property type="match status" value="1"/>
</dbReference>
<keyword evidence="3" id="KW-0808">Transferase</keyword>
<dbReference type="Gene3D" id="1.10.510.10">
    <property type="entry name" value="Transferase(Phosphotransferase) domain 1"/>
    <property type="match status" value="1"/>
</dbReference>
<reference evidence="9" key="1">
    <citation type="submission" date="2017-02" db="EMBL/GenBank/DDBJ databases">
        <authorList>
            <person name="Varghese N."/>
            <person name="Submissions S."/>
        </authorList>
    </citation>
    <scope>NUCLEOTIDE SEQUENCE [LARGE SCALE GENOMIC DNA]</scope>
    <source>
        <strain evidence="9">9H-4</strain>
    </source>
</reference>
<dbReference type="OrthoDB" id="9769043at2"/>
<name>A0A1T4YNI2_9ACTN</name>
<dbReference type="PIRSF" id="PIRSF000654">
    <property type="entry name" value="Integrin-linked_kinase"/>
    <property type="match status" value="1"/>
</dbReference>
<dbReference type="CDD" id="cd14014">
    <property type="entry name" value="STKc_PknB_like"/>
    <property type="match status" value="1"/>
</dbReference>
<dbReference type="EMBL" id="LT796768">
    <property type="protein sequence ID" value="SKB03322.1"/>
    <property type="molecule type" value="Genomic_DNA"/>
</dbReference>
<accession>A0A1T4YNI2</accession>
<evidence type="ECO:0000313" key="8">
    <source>
        <dbReference type="EMBL" id="SKB03322.1"/>
    </source>
</evidence>
<dbReference type="PROSITE" id="PS00108">
    <property type="entry name" value="PROTEIN_KINASE_ST"/>
    <property type="match status" value="1"/>
</dbReference>
<dbReference type="AlphaFoldDB" id="A0A1T4YNI2"/>
<keyword evidence="9" id="KW-1185">Reference proteome</keyword>
<evidence type="ECO:0000256" key="1">
    <source>
        <dbReference type="ARBA" id="ARBA00012513"/>
    </source>
</evidence>
<dbReference type="STRING" id="1736691.SAMN06295964_0224"/>
<evidence type="ECO:0000256" key="5">
    <source>
        <dbReference type="ARBA" id="ARBA00022777"/>
    </source>
</evidence>
<organism evidence="8 9">
    <name type="scientific">Aeromicrobium choanae</name>
    <dbReference type="NCBI Taxonomy" id="1736691"/>
    <lineage>
        <taxon>Bacteria</taxon>
        <taxon>Bacillati</taxon>
        <taxon>Actinomycetota</taxon>
        <taxon>Actinomycetes</taxon>
        <taxon>Propionibacteriales</taxon>
        <taxon>Nocardioidaceae</taxon>
        <taxon>Aeromicrobium</taxon>
    </lineage>
</organism>
<dbReference type="EC" id="2.7.11.1" evidence="1"/>
<evidence type="ECO:0000313" key="9">
    <source>
        <dbReference type="Proteomes" id="UP000191040"/>
    </source>
</evidence>
<keyword evidence="5 8" id="KW-0418">Kinase</keyword>
<dbReference type="GO" id="GO:0005524">
    <property type="term" value="F:ATP binding"/>
    <property type="evidence" value="ECO:0007669"/>
    <property type="project" value="UniProtKB-KW"/>
</dbReference>
<keyword evidence="4" id="KW-0547">Nucleotide-binding</keyword>
<dbReference type="PANTHER" id="PTHR43289">
    <property type="entry name" value="MITOGEN-ACTIVATED PROTEIN KINASE KINASE KINASE 20-RELATED"/>
    <property type="match status" value="1"/>
</dbReference>
<keyword evidence="2 8" id="KW-0723">Serine/threonine-protein kinase</keyword>
<gene>
    <name evidence="8" type="ORF">SAMN06295964_0224</name>
</gene>
<dbReference type="PANTHER" id="PTHR43289:SF6">
    <property type="entry name" value="SERINE_THREONINE-PROTEIN KINASE NEKL-3"/>
    <property type="match status" value="1"/>
</dbReference>
<dbReference type="InterPro" id="IPR000719">
    <property type="entry name" value="Prot_kinase_dom"/>
</dbReference>
<dbReference type="Pfam" id="PF00069">
    <property type="entry name" value="Pkinase"/>
    <property type="match status" value="1"/>
</dbReference>
<dbReference type="GO" id="GO:0004674">
    <property type="term" value="F:protein serine/threonine kinase activity"/>
    <property type="evidence" value="ECO:0007669"/>
    <property type="project" value="UniProtKB-KW"/>
</dbReference>
<evidence type="ECO:0000256" key="2">
    <source>
        <dbReference type="ARBA" id="ARBA00022527"/>
    </source>
</evidence>
<feature type="domain" description="Protein kinase" evidence="7">
    <location>
        <begin position="18"/>
        <end position="271"/>
    </location>
</feature>
<dbReference type="Gene3D" id="3.30.200.20">
    <property type="entry name" value="Phosphorylase Kinase, domain 1"/>
    <property type="match status" value="1"/>
</dbReference>
<proteinExistence type="predicted"/>
<dbReference type="InterPro" id="IPR008271">
    <property type="entry name" value="Ser/Thr_kinase_AS"/>
</dbReference>
<evidence type="ECO:0000256" key="4">
    <source>
        <dbReference type="ARBA" id="ARBA00022741"/>
    </source>
</evidence>
<dbReference type="SUPFAM" id="SSF56112">
    <property type="entry name" value="Protein kinase-like (PK-like)"/>
    <property type="match status" value="1"/>
</dbReference>
<dbReference type="Proteomes" id="UP000191040">
    <property type="component" value="Chromosome I"/>
</dbReference>
<keyword evidence="6" id="KW-0067">ATP-binding</keyword>
<dbReference type="SMART" id="SM00220">
    <property type="entry name" value="S_TKc"/>
    <property type="match status" value="1"/>
</dbReference>
<dbReference type="RefSeq" id="WP_078698438.1">
    <property type="nucleotide sequence ID" value="NZ_LT796768.1"/>
</dbReference>
<evidence type="ECO:0000259" key="7">
    <source>
        <dbReference type="PROSITE" id="PS50011"/>
    </source>
</evidence>
<sequence>MSNDLAPGTPAADLPPGLVGLSELGGGLHHEVWLAYDESRLAPVVVKILRPELVGNADAVGAALREIDVLARLAHPSIVRLYDFDDAAERPYMVQEHLDGPTLSSLIFRDGPVQLHQLLPLALELAGSVHYLHANGLLHLDVKPSNVIMGAPAKLIDLSLTLDLDSAAALDYPVGSDEYMPPEQCDPRAHGPVGPAADVWSIGATLYRAAVGHRAWRAGAEERWPQLTTRPKPMPDFVPGAIRDLVMDCLAFDPAARPTTLDLVERIEPLMAALPTARLAGFSLRR</sequence>
<protein>
    <recommendedName>
        <fullName evidence="1">non-specific serine/threonine protein kinase</fullName>
        <ecNumber evidence="1">2.7.11.1</ecNumber>
    </recommendedName>
</protein>
<evidence type="ECO:0000256" key="6">
    <source>
        <dbReference type="ARBA" id="ARBA00022840"/>
    </source>
</evidence>
<evidence type="ECO:0000256" key="3">
    <source>
        <dbReference type="ARBA" id="ARBA00022679"/>
    </source>
</evidence>